<reference evidence="10" key="1">
    <citation type="submission" date="2015-12" db="EMBL/GenBank/DDBJ databases">
        <title>Characterization of bZIP transcription factor from Avicennia marina.</title>
        <authorList>
            <person name="Mohan H."/>
            <person name="Govindan G."/>
            <person name="Hm S."/>
            <person name="Parida A.K."/>
        </authorList>
    </citation>
    <scope>NUCLEOTIDE SEQUENCE</scope>
</reference>
<feature type="compositionally biased region" description="Polar residues" evidence="8">
    <location>
        <begin position="100"/>
        <end position="117"/>
    </location>
</feature>
<protein>
    <submittedName>
        <fullName evidence="10">Putative light inducible protein CPRF2</fullName>
    </submittedName>
</protein>
<dbReference type="InterPro" id="IPR045314">
    <property type="entry name" value="bZIP_plant_GBF1"/>
</dbReference>
<dbReference type="Pfam" id="PF00170">
    <property type="entry name" value="bZIP_1"/>
    <property type="match status" value="1"/>
</dbReference>
<name>A0A172W5J7_AVIMR</name>
<organism evidence="10">
    <name type="scientific">Avicennia marina</name>
    <name type="common">Grey mangrove</name>
    <name type="synonym">Sceura marina</name>
    <dbReference type="NCBI Taxonomy" id="82927"/>
    <lineage>
        <taxon>Eukaryota</taxon>
        <taxon>Viridiplantae</taxon>
        <taxon>Streptophyta</taxon>
        <taxon>Embryophyta</taxon>
        <taxon>Tracheophyta</taxon>
        <taxon>Spermatophyta</taxon>
        <taxon>Magnoliopsida</taxon>
        <taxon>eudicotyledons</taxon>
        <taxon>Gunneridae</taxon>
        <taxon>Pentapetalae</taxon>
        <taxon>asterids</taxon>
        <taxon>lamiids</taxon>
        <taxon>Lamiales</taxon>
        <taxon>Acanthaceae</taxon>
        <taxon>Avicennioideae</taxon>
        <taxon>Avicennia</taxon>
    </lineage>
</organism>
<dbReference type="AlphaFoldDB" id="A0A172W5J7"/>
<feature type="region of interest" description="Disordered" evidence="8">
    <location>
        <begin position="399"/>
        <end position="419"/>
    </location>
</feature>
<evidence type="ECO:0000256" key="7">
    <source>
        <dbReference type="SAM" id="Coils"/>
    </source>
</evidence>
<dbReference type="Pfam" id="PF12498">
    <property type="entry name" value="bZIP_C"/>
    <property type="match status" value="1"/>
</dbReference>
<dbReference type="GO" id="GO:0046983">
    <property type="term" value="F:protein dimerization activity"/>
    <property type="evidence" value="ECO:0007669"/>
    <property type="project" value="UniProtKB-ARBA"/>
</dbReference>
<proteinExistence type="evidence at transcript level"/>
<dbReference type="FunFam" id="1.20.5.170:FF:000020">
    <property type="entry name" value="BZIP transcription factor"/>
    <property type="match status" value="1"/>
</dbReference>
<feature type="region of interest" description="Disordered" evidence="8">
    <location>
        <begin position="1"/>
        <end position="48"/>
    </location>
</feature>
<evidence type="ECO:0000256" key="4">
    <source>
        <dbReference type="ARBA" id="ARBA00023125"/>
    </source>
</evidence>
<feature type="domain" description="BZIP" evidence="9">
    <location>
        <begin position="249"/>
        <end position="304"/>
    </location>
</feature>
<comment type="similarity">
    <text evidence="2">Belongs to the bZIP family.</text>
</comment>
<feature type="coiled-coil region" evidence="7">
    <location>
        <begin position="260"/>
        <end position="329"/>
    </location>
</feature>
<dbReference type="SUPFAM" id="SSF57959">
    <property type="entry name" value="Leucine zipper domain"/>
    <property type="match status" value="1"/>
</dbReference>
<feature type="compositionally biased region" description="Low complexity" evidence="8">
    <location>
        <begin position="33"/>
        <end position="48"/>
    </location>
</feature>
<dbReference type="EMBL" id="KU312045">
    <property type="protein sequence ID" value="ANF04589.1"/>
    <property type="molecule type" value="mRNA"/>
</dbReference>
<accession>A0A172W5J7</accession>
<evidence type="ECO:0000256" key="8">
    <source>
        <dbReference type="SAM" id="MobiDB-lite"/>
    </source>
</evidence>
<sequence length="452" mass="48401">MDRVFSVDEISDQFWSPHPPIRLGEEEAEAEADNSSSSAVPSTVSSKMMRMIRSSSEWAFQQFLQEAGAPDHSTNTLQSSATSSPRYPPQNDDVVEVEGSQHSSGMGANGNQQQPGTASGGPPPNIPTDSEEYQAYLKSRLELACAAVALTRASNGKAQKSAAAVAPDHGSQASNSSQLGSHVKASGWDASKLQDKDPVEPVGIPPLPAMSKKSGAQLKATTSGSSGDLSEDDEAEGENEATQTRDPTDAKRVRRMLSNRESARRSRRRKQAHLTELETQVSQLRVENSSLVKRLTDISQKYNEAAVDNRVLKADVETLRAKVKMAEETVKRVTGLNPLFQAVSEISAVSRPSFASSPDTSADAAVPVQDDLKQHYYHAPSSSHTSVHDHRIQNGLVDVSPAENAQPNATTTGGANKMGRTVSLQRVASLEHLQKRIRGASGSSGIQGADEQ</sequence>
<dbReference type="CDD" id="cd14702">
    <property type="entry name" value="bZIP_plant_GBF1"/>
    <property type="match status" value="1"/>
</dbReference>
<feature type="compositionally biased region" description="Polar residues" evidence="8">
    <location>
        <begin position="171"/>
        <end position="180"/>
    </location>
</feature>
<dbReference type="Gene3D" id="1.20.5.170">
    <property type="match status" value="1"/>
</dbReference>
<dbReference type="SMART" id="SM00338">
    <property type="entry name" value="BRLZ"/>
    <property type="match status" value="1"/>
</dbReference>
<dbReference type="InterPro" id="IPR004827">
    <property type="entry name" value="bZIP"/>
</dbReference>
<dbReference type="PROSITE" id="PS00036">
    <property type="entry name" value="BZIP_BASIC"/>
    <property type="match status" value="1"/>
</dbReference>
<keyword evidence="3" id="KW-0805">Transcription regulation</keyword>
<dbReference type="GO" id="GO:0003700">
    <property type="term" value="F:DNA-binding transcription factor activity"/>
    <property type="evidence" value="ECO:0007669"/>
    <property type="project" value="InterPro"/>
</dbReference>
<evidence type="ECO:0000256" key="2">
    <source>
        <dbReference type="ARBA" id="ARBA00007163"/>
    </source>
</evidence>
<feature type="compositionally biased region" description="Polar residues" evidence="8">
    <location>
        <begin position="403"/>
        <end position="414"/>
    </location>
</feature>
<evidence type="ECO:0000256" key="5">
    <source>
        <dbReference type="ARBA" id="ARBA00023163"/>
    </source>
</evidence>
<evidence type="ECO:0000256" key="1">
    <source>
        <dbReference type="ARBA" id="ARBA00004123"/>
    </source>
</evidence>
<feature type="compositionally biased region" description="Acidic residues" evidence="8">
    <location>
        <begin position="229"/>
        <end position="239"/>
    </location>
</feature>
<dbReference type="InterPro" id="IPR046347">
    <property type="entry name" value="bZIP_sf"/>
</dbReference>
<keyword evidence="6" id="KW-0539">Nucleus</keyword>
<dbReference type="PANTHER" id="PTHR46408:SF10">
    <property type="entry name" value="BASIC LEUCINE ZIPPER 63"/>
    <property type="match status" value="1"/>
</dbReference>
<keyword evidence="5" id="KW-0804">Transcription</keyword>
<evidence type="ECO:0000256" key="6">
    <source>
        <dbReference type="ARBA" id="ARBA00023242"/>
    </source>
</evidence>
<dbReference type="GO" id="GO:0003677">
    <property type="term" value="F:DNA binding"/>
    <property type="evidence" value="ECO:0007669"/>
    <property type="project" value="UniProtKB-KW"/>
</dbReference>
<feature type="compositionally biased region" description="Polar residues" evidence="8">
    <location>
        <begin position="72"/>
        <end position="85"/>
    </location>
</feature>
<keyword evidence="4" id="KW-0238">DNA-binding</keyword>
<dbReference type="PANTHER" id="PTHR46408">
    <property type="entry name" value="BASIC LEUCINE ZIPPER 63"/>
    <property type="match status" value="1"/>
</dbReference>
<dbReference type="InterPro" id="IPR020983">
    <property type="entry name" value="Basic_leucine-zipper_C"/>
</dbReference>
<evidence type="ECO:0000256" key="3">
    <source>
        <dbReference type="ARBA" id="ARBA00023015"/>
    </source>
</evidence>
<feature type="region of interest" description="Disordered" evidence="8">
    <location>
        <begin position="63"/>
        <end position="132"/>
    </location>
</feature>
<feature type="region of interest" description="Disordered" evidence="8">
    <location>
        <begin position="153"/>
        <end position="252"/>
    </location>
</feature>
<dbReference type="GO" id="GO:0005634">
    <property type="term" value="C:nucleus"/>
    <property type="evidence" value="ECO:0007669"/>
    <property type="project" value="UniProtKB-SubCell"/>
</dbReference>
<keyword evidence="7" id="KW-0175">Coiled coil</keyword>
<dbReference type="PROSITE" id="PS50217">
    <property type="entry name" value="BZIP"/>
    <property type="match status" value="1"/>
</dbReference>
<comment type="subcellular location">
    <subcellularLocation>
        <location evidence="1">Nucleus</location>
    </subcellularLocation>
</comment>
<evidence type="ECO:0000259" key="9">
    <source>
        <dbReference type="PROSITE" id="PS50217"/>
    </source>
</evidence>
<evidence type="ECO:0000313" key="10">
    <source>
        <dbReference type="EMBL" id="ANF04589.1"/>
    </source>
</evidence>